<sequence>MTAVLAEPAIPTAVPLDRVYDADRLAAEAVALREFTWRAQRAYGQDGLASEATIDWRILSLRSPGGDPGRTDPGGAGLVPHADTPYLARTPYIAEVLAGIPAPLRAVRLMALGPGARCHEHRDGKCGYPWGAMRLHIPVITNPGAVVVIGGEERHWDAGRLWFGDFDRPHHVRNDGDEPRVHLVIDVGLTPELLALFPAGFRDRLPWRDVLYARTPKPLAPADLDALTCEFDMPAAFPDWAEDDDGTARPDVPGSVRALDGRLILCGGDGGGEPLFGLVHVGSGEFRFEGWTEERTVQLDLDGPEPCARFRVRHGTSLTETTRPARPAGLGRPVRKLQEDL</sequence>
<dbReference type="InterPro" id="IPR007803">
    <property type="entry name" value="Asp/Arg/Pro-Hydrxlase"/>
</dbReference>
<dbReference type="EMBL" id="JBHSIT010000003">
    <property type="protein sequence ID" value="MFC4908214.1"/>
    <property type="molecule type" value="Genomic_DNA"/>
</dbReference>
<dbReference type="Gene3D" id="2.60.120.330">
    <property type="entry name" value="B-lactam Antibiotic, Isopenicillin N Synthase, Chain"/>
    <property type="match status" value="1"/>
</dbReference>
<proteinExistence type="predicted"/>
<evidence type="ECO:0000256" key="1">
    <source>
        <dbReference type="SAM" id="MobiDB-lite"/>
    </source>
</evidence>
<gene>
    <name evidence="3" type="ORF">ACFPCY_12840</name>
</gene>
<organism evidence="3 4">
    <name type="scientific">Actinomadura gamaensis</name>
    <dbReference type="NCBI Taxonomy" id="1763541"/>
    <lineage>
        <taxon>Bacteria</taxon>
        <taxon>Bacillati</taxon>
        <taxon>Actinomycetota</taxon>
        <taxon>Actinomycetes</taxon>
        <taxon>Streptosporangiales</taxon>
        <taxon>Thermomonosporaceae</taxon>
        <taxon>Actinomadura</taxon>
    </lineage>
</organism>
<comment type="caution">
    <text evidence="3">The sequence shown here is derived from an EMBL/GenBank/DDBJ whole genome shotgun (WGS) entry which is preliminary data.</text>
</comment>
<keyword evidence="4" id="KW-1185">Reference proteome</keyword>
<dbReference type="Proteomes" id="UP001595872">
    <property type="component" value="Unassembled WGS sequence"/>
</dbReference>
<evidence type="ECO:0000313" key="4">
    <source>
        <dbReference type="Proteomes" id="UP001595872"/>
    </source>
</evidence>
<dbReference type="SUPFAM" id="SSF51197">
    <property type="entry name" value="Clavaminate synthase-like"/>
    <property type="match status" value="1"/>
</dbReference>
<reference evidence="4" key="1">
    <citation type="journal article" date="2019" name="Int. J. Syst. Evol. Microbiol.">
        <title>The Global Catalogue of Microorganisms (GCM) 10K type strain sequencing project: providing services to taxonomists for standard genome sequencing and annotation.</title>
        <authorList>
            <consortium name="The Broad Institute Genomics Platform"/>
            <consortium name="The Broad Institute Genome Sequencing Center for Infectious Disease"/>
            <person name="Wu L."/>
            <person name="Ma J."/>
        </authorList>
    </citation>
    <scope>NUCLEOTIDE SEQUENCE [LARGE SCALE GENOMIC DNA]</scope>
    <source>
        <strain evidence="4">KLKA75</strain>
    </source>
</reference>
<name>A0ABV9TW68_9ACTN</name>
<evidence type="ECO:0000259" key="2">
    <source>
        <dbReference type="Pfam" id="PF05118"/>
    </source>
</evidence>
<feature type="domain" description="Aspartyl/asparaginy/proline hydroxylase" evidence="2">
    <location>
        <begin position="24"/>
        <end position="187"/>
    </location>
</feature>
<evidence type="ECO:0000313" key="3">
    <source>
        <dbReference type="EMBL" id="MFC4908214.1"/>
    </source>
</evidence>
<dbReference type="RefSeq" id="WP_378254615.1">
    <property type="nucleotide sequence ID" value="NZ_JBHSIT010000003.1"/>
</dbReference>
<accession>A0ABV9TW68</accession>
<dbReference type="InterPro" id="IPR027443">
    <property type="entry name" value="IPNS-like_sf"/>
</dbReference>
<dbReference type="Pfam" id="PF05118">
    <property type="entry name" value="Asp_Arg_Hydrox"/>
    <property type="match status" value="1"/>
</dbReference>
<protein>
    <submittedName>
        <fullName evidence="3">Aspartyl/asparaginyl beta-hydroxylase domain-containing protein</fullName>
    </submittedName>
</protein>
<feature type="region of interest" description="Disordered" evidence="1">
    <location>
        <begin position="315"/>
        <end position="341"/>
    </location>
</feature>